<organism evidence="2 3">
    <name type="scientific">Trichoderma ghanense</name>
    <dbReference type="NCBI Taxonomy" id="65468"/>
    <lineage>
        <taxon>Eukaryota</taxon>
        <taxon>Fungi</taxon>
        <taxon>Dikarya</taxon>
        <taxon>Ascomycota</taxon>
        <taxon>Pezizomycotina</taxon>
        <taxon>Sordariomycetes</taxon>
        <taxon>Hypocreomycetidae</taxon>
        <taxon>Hypocreales</taxon>
        <taxon>Hypocreaceae</taxon>
        <taxon>Trichoderma</taxon>
    </lineage>
</organism>
<dbReference type="Proteomes" id="UP001642720">
    <property type="component" value="Unassembled WGS sequence"/>
</dbReference>
<dbReference type="PANTHER" id="PTHR43433">
    <property type="entry name" value="HYDROLASE, ALPHA/BETA FOLD FAMILY PROTEIN"/>
    <property type="match status" value="1"/>
</dbReference>
<proteinExistence type="predicted"/>
<feature type="domain" description="AB hydrolase-1" evidence="1">
    <location>
        <begin position="81"/>
        <end position="224"/>
    </location>
</feature>
<dbReference type="PRINTS" id="PR00111">
    <property type="entry name" value="ABHYDROLASE"/>
</dbReference>
<dbReference type="InterPro" id="IPR050471">
    <property type="entry name" value="AB_hydrolase"/>
</dbReference>
<reference evidence="2 3" key="1">
    <citation type="submission" date="2018-01" db="EMBL/GenBank/DDBJ databases">
        <title>Genome characterization of the sugarcane-associated fungus Trichoderma ghanense CCMA-1212 and their application in lignocelulose bioconversion.</title>
        <authorList>
            <person name="Steindorff A.S."/>
            <person name="Mendes T.D."/>
            <person name="Vilela E.S.D."/>
            <person name="Rodrigues D.S."/>
            <person name="Formighieri E.F."/>
            <person name="Melo I.S."/>
            <person name="Favaro L.C.L."/>
        </authorList>
    </citation>
    <scope>NUCLEOTIDE SEQUENCE [LARGE SCALE GENOMIC DNA]</scope>
    <source>
        <strain evidence="2 3">CCMA-1212</strain>
    </source>
</reference>
<dbReference type="SUPFAM" id="SSF53474">
    <property type="entry name" value="alpha/beta-Hydrolases"/>
    <property type="match status" value="1"/>
</dbReference>
<dbReference type="RefSeq" id="XP_073563168.1">
    <property type="nucleotide sequence ID" value="XM_073698341.1"/>
</dbReference>
<keyword evidence="3" id="KW-1185">Reference proteome</keyword>
<dbReference type="PANTHER" id="PTHR43433:SF5">
    <property type="entry name" value="AB HYDROLASE-1 DOMAIN-CONTAINING PROTEIN"/>
    <property type="match status" value="1"/>
</dbReference>
<evidence type="ECO:0000259" key="1">
    <source>
        <dbReference type="Pfam" id="PF00561"/>
    </source>
</evidence>
<dbReference type="GeneID" id="300572791"/>
<dbReference type="Pfam" id="PF00561">
    <property type="entry name" value="Abhydrolase_1"/>
    <property type="match status" value="1"/>
</dbReference>
<comment type="caution">
    <text evidence="2">The sequence shown here is derived from an EMBL/GenBank/DDBJ whole genome shotgun (WGS) entry which is preliminary data.</text>
</comment>
<dbReference type="EMBL" id="PPTA01000001">
    <property type="protein sequence ID" value="TFB06967.1"/>
    <property type="molecule type" value="Genomic_DNA"/>
</dbReference>
<evidence type="ECO:0000313" key="2">
    <source>
        <dbReference type="EMBL" id="TFB06967.1"/>
    </source>
</evidence>
<protein>
    <recommendedName>
        <fullName evidence="1">AB hydrolase-1 domain-containing protein</fullName>
    </recommendedName>
</protein>
<dbReference type="InterPro" id="IPR029058">
    <property type="entry name" value="AB_hydrolase_fold"/>
</dbReference>
<name>A0ABY2HF64_9HYPO</name>
<evidence type="ECO:0000313" key="3">
    <source>
        <dbReference type="Proteomes" id="UP001642720"/>
    </source>
</evidence>
<accession>A0ABY2HF64</accession>
<dbReference type="Gene3D" id="3.40.50.1820">
    <property type="entry name" value="alpha/beta hydrolase"/>
    <property type="match status" value="1"/>
</dbReference>
<sequence>MLNDCRAFIRPTAEETIKHPAYPSVIWALEPHQRGFVEAAHGRGGPVKISWEIHGEGPTKLVPINHSCRLSYTDNARHLQLIMGLAGVKTSWQRQTKYFGHDRSDEYSVLILDNRGMGDSDKPLARYTTSAMAADVVDVLDHVGWTADREVHVVGISLGGMIAQEVACAIPQRLRSLTLVATTPQFESGPAKSWGDALWQRVGFVVPKSEEQGIADTSRQLFADEWLAAPDDAATLPSPKTTPRCGPAPGTPDGEYLPFDTNFQRFQAQELYKKRQKGWFTRQGFLCQLTAAAGHRKTPAQLRSMADRVGRERIMIMHGTADNMITVANGEKLIKYVEPGVGLIVEGMGHAPLMDRAEWFNSLLEERFIAWAKLG</sequence>
<gene>
    <name evidence="2" type="ORF">CCMA1212_000894</name>
</gene>
<dbReference type="InterPro" id="IPR000073">
    <property type="entry name" value="AB_hydrolase_1"/>
</dbReference>